<feature type="compositionally biased region" description="Low complexity" evidence="1">
    <location>
        <begin position="531"/>
        <end position="541"/>
    </location>
</feature>
<name>A0A1W2TC40_ROSNE</name>
<dbReference type="GO" id="GO:0016740">
    <property type="term" value="F:transferase activity"/>
    <property type="evidence" value="ECO:0007669"/>
    <property type="project" value="UniProtKB-KW"/>
</dbReference>
<dbReference type="STRING" id="77044.A0A1W2TC40"/>
<dbReference type="PANTHER" id="PTHR42037:SF1">
    <property type="match status" value="1"/>
</dbReference>
<organism evidence="2">
    <name type="scientific">Rosellinia necatrix</name>
    <name type="common">White root-rot fungus</name>
    <dbReference type="NCBI Taxonomy" id="77044"/>
    <lineage>
        <taxon>Eukaryota</taxon>
        <taxon>Fungi</taxon>
        <taxon>Dikarya</taxon>
        <taxon>Ascomycota</taxon>
        <taxon>Pezizomycotina</taxon>
        <taxon>Sordariomycetes</taxon>
        <taxon>Xylariomycetidae</taxon>
        <taxon>Xylariales</taxon>
        <taxon>Xylariaceae</taxon>
        <taxon>Rosellinia</taxon>
    </lineage>
</organism>
<keyword evidence="2" id="KW-0808">Transferase</keyword>
<evidence type="ECO:0000256" key="1">
    <source>
        <dbReference type="SAM" id="MobiDB-lite"/>
    </source>
</evidence>
<keyword evidence="3" id="KW-1185">Reference proteome</keyword>
<dbReference type="OrthoDB" id="3251507at2759"/>
<protein>
    <submittedName>
        <fullName evidence="2">Putative UDP-N-acetylglucosamine--N-acetylmuramyl-pyrophosphoryl-undecaprenol N-acetylglucosamine transferase</fullName>
    </submittedName>
</protein>
<reference evidence="2" key="1">
    <citation type="submission" date="2016-03" db="EMBL/GenBank/DDBJ databases">
        <title>Draft genome sequence of Rosellinia necatrix.</title>
        <authorList>
            <person name="Kanematsu S."/>
        </authorList>
    </citation>
    <scope>NUCLEOTIDE SEQUENCE [LARGE SCALE GENOMIC DNA]</scope>
    <source>
        <strain evidence="2">W97</strain>
    </source>
</reference>
<evidence type="ECO:0000313" key="2">
    <source>
        <dbReference type="EMBL" id="GAP85517.2"/>
    </source>
</evidence>
<evidence type="ECO:0000313" key="3">
    <source>
        <dbReference type="Proteomes" id="UP000054516"/>
    </source>
</evidence>
<gene>
    <name evidence="2" type="ORF">SAMD00023353_1302320</name>
</gene>
<dbReference type="InterPro" id="IPR027796">
    <property type="entry name" value="OTT_1508_deam-like"/>
</dbReference>
<feature type="region of interest" description="Disordered" evidence="1">
    <location>
        <begin position="436"/>
        <end position="467"/>
    </location>
</feature>
<accession>A0A1W2TC40</accession>
<sequence length="541" mass="60482">MPSPKSKVLPNASVRDRKYFQLWRRFYEPLVILRILGGTRGEHSPSVQQSPTHRFLDNLAYLCDYDKGGCTTSAVGLEDTPERFSFWVASNDPKHSTKAAAFLTGILHDVRRIVDSPACDKTTPHEGLVNTCIKFAERRVKKERGLLAREITNCIRFLAGSEGQYSQLGVECRTSSLTSSDAEFLEWLGRFPKKQPGELCHFAYGERGTPMMKKLRGCLQSHGDLPVIKEVVHRLGRLAHHVRAPQQLIEDLSNNSALRNVLDEFEVHAIQPQAVVDRPEAEPDLRIDNIMKRMLPANGFNTQYQEAAEFMNRQFDIMTRFKQDYNSKNFKPQMHAEVQVLEHFFRRQRRFLDDDRYIGCSKPACYCCHLYMRHHPARCVVPQTSRKVYVHWGLGALARGSQDDGFKLQRDVINAMAKTIRDDALDQILRKASAAPWHPDSQTGFTLPAPSVRGGGVGRPGGRQPPAEVASMFDLDMATDTEDSHPTAAIVDSSASSPSASRHSSFASLSDTGNRGLRDVSWADEGDPGSDSDSSSGGAKL</sequence>
<dbReference type="PANTHER" id="PTHR42037">
    <property type="match status" value="1"/>
</dbReference>
<proteinExistence type="predicted"/>
<dbReference type="OMA" id="YICDYRK"/>
<dbReference type="Proteomes" id="UP000054516">
    <property type="component" value="Unassembled WGS sequence"/>
</dbReference>
<dbReference type="AlphaFoldDB" id="A0A1W2TC40"/>
<feature type="region of interest" description="Disordered" evidence="1">
    <location>
        <begin position="488"/>
        <end position="541"/>
    </location>
</feature>
<feature type="compositionally biased region" description="Low complexity" evidence="1">
    <location>
        <begin position="488"/>
        <end position="510"/>
    </location>
</feature>
<dbReference type="Pfam" id="PF14441">
    <property type="entry name" value="OTT_1508_deam"/>
    <property type="match status" value="1"/>
</dbReference>
<dbReference type="EMBL" id="DF977458">
    <property type="protein sequence ID" value="GAP85517.2"/>
    <property type="molecule type" value="Genomic_DNA"/>
</dbReference>